<reference evidence="1 2" key="1">
    <citation type="submission" date="2018-03" db="EMBL/GenBank/DDBJ databases">
        <title>Complete genome sequence of a second alphabaculovirus from the true armyworm, Mythimna unipuncta.</title>
        <authorList>
            <person name="Harrison R.L."/>
            <person name="Mowery J.D."/>
            <person name="Bauchan G.R."/>
            <person name="Theilmann D.A."/>
            <person name="Erlandson M.A."/>
        </authorList>
    </citation>
    <scope>NUCLEOTIDE SEQUENCE [LARGE SCALE GENOMIC DNA]</scope>
    <source>
        <strain evidence="1 2">KY310</strain>
    </source>
</reference>
<sequence>MLSVLTVIVAKHSIDRRQSYKRARTALIISVHLNVDRDCLLRHVLQTVLDMETRSGRVACNTVSSTSCHDRNKYKKILIHRFIYEQVCSGGDDRPKEVMKRDALLDRRQQQQQNLRLLQMPLIRDVYKNMCYLRERNIQQLRTINMLKLALVNERKKYQSLLTDRKNQPFTDYDRSSPTPSLPSSSSNVMDFVKLSVFRNDRTFYVVTGQHAYVKAKSKQFSCNTRRIVDTVTVSPKIDCQAILREAKKTYGALVEISKRRLYFKYERNADEFQTKLKYMYDIYKKSIDSVV</sequence>
<dbReference type="EMBL" id="MH124167">
    <property type="protein sequence ID" value="AXU41564.1"/>
    <property type="molecule type" value="Genomic_DNA"/>
</dbReference>
<dbReference type="GeneID" id="80534071"/>
<evidence type="ECO:0000313" key="2">
    <source>
        <dbReference type="Proteomes" id="UP000501969"/>
    </source>
</evidence>
<dbReference type="Proteomes" id="UP000501969">
    <property type="component" value="Segment"/>
</dbReference>
<proteinExistence type="predicted"/>
<organism evidence="1 2">
    <name type="scientific">Mythimna unipuncta nucleopolyhedrovirus</name>
    <dbReference type="NCBI Taxonomy" id="447897"/>
    <lineage>
        <taxon>Viruses</taxon>
        <taxon>Viruses incertae sedis</taxon>
        <taxon>Naldaviricetes</taxon>
        <taxon>Lefavirales</taxon>
        <taxon>Baculoviridae</taxon>
        <taxon>Alphabaculovirus</taxon>
    </lineage>
</organism>
<name>A0A346TPQ4_9ABAC</name>
<evidence type="ECO:0000313" key="1">
    <source>
        <dbReference type="EMBL" id="AXU41564.1"/>
    </source>
</evidence>
<protein>
    <submittedName>
        <fullName evidence="1">BRO-G</fullName>
    </submittedName>
</protein>
<dbReference type="KEGG" id="vg:80534071"/>
<keyword evidence="2" id="KW-1185">Reference proteome</keyword>
<accession>A0A346TPQ4</accession>
<dbReference type="RefSeq" id="YP_010796576.1">
    <property type="nucleotide sequence ID" value="NC_076031.1"/>
</dbReference>